<dbReference type="Proteomes" id="UP001144673">
    <property type="component" value="Chromosome 5"/>
</dbReference>
<dbReference type="KEGG" id="amus:LMH87_009522"/>
<organism evidence="1 2">
    <name type="scientific">Akanthomyces muscarius</name>
    <name type="common">Entomopathogenic fungus</name>
    <name type="synonym">Lecanicillium muscarium</name>
    <dbReference type="NCBI Taxonomy" id="2231603"/>
    <lineage>
        <taxon>Eukaryota</taxon>
        <taxon>Fungi</taxon>
        <taxon>Dikarya</taxon>
        <taxon>Ascomycota</taxon>
        <taxon>Pezizomycotina</taxon>
        <taxon>Sordariomycetes</taxon>
        <taxon>Hypocreomycetidae</taxon>
        <taxon>Hypocreales</taxon>
        <taxon>Cordycipitaceae</taxon>
        <taxon>Akanthomyces</taxon>
    </lineage>
</organism>
<keyword evidence="2" id="KW-1185">Reference proteome</keyword>
<accession>A0A9W8UJM0</accession>
<dbReference type="RefSeq" id="XP_056053667.1">
    <property type="nucleotide sequence ID" value="XM_056196529.1"/>
</dbReference>
<name>A0A9W8UJM0_AKAMU</name>
<sequence length="349" mass="37936">MPSQESSTLRRRNLVSAMPLLPPLSSCRPSCYTPKAPLVAELAAFYESLPSTSGRRDPEYATGRVFTPMMHGLLFSLSEQALLGLVNDPEQAEEVCRAAQAFVSMGMAESSVESMLAADDAGFVAMGSSWLPDVPRSTIVSILANTRDRGICVVSGKMLGVEQVPIVPRSILSSSAARNLFRAVTPITQLLLGDEFAAMFEVQLLNARGVAERPWNFLTLNSYLGAVFRAGRLGLCPCRITRDGGAGEGFRVHFSVHWMHKTVVSGEEAEACREPGLCSINAMLFQCRTEERESICEFDVTGKQIKEGHCFFVDVSTAADAIGMHDMLAFRWTVGVVFCLGGMCDAFPM</sequence>
<comment type="caution">
    <text evidence="1">The sequence shown here is derived from an EMBL/GenBank/DDBJ whole genome shotgun (WGS) entry which is preliminary data.</text>
</comment>
<proteinExistence type="predicted"/>
<dbReference type="GeneID" id="80896681"/>
<reference evidence="1" key="1">
    <citation type="journal article" date="2023" name="Access Microbiol">
        <title>De-novo genome assembly for Akanthomyces muscarius, a biocontrol agent of insect agricultural pests.</title>
        <authorList>
            <person name="Erdos Z."/>
            <person name="Studholme D.J."/>
            <person name="Raymond B."/>
            <person name="Sharma M."/>
        </authorList>
    </citation>
    <scope>NUCLEOTIDE SEQUENCE</scope>
    <source>
        <strain evidence="1">Ve6</strain>
    </source>
</reference>
<evidence type="ECO:0000313" key="2">
    <source>
        <dbReference type="Proteomes" id="UP001144673"/>
    </source>
</evidence>
<dbReference type="AlphaFoldDB" id="A0A9W8UJM0"/>
<protein>
    <submittedName>
        <fullName evidence="1">Uncharacterized protein</fullName>
    </submittedName>
</protein>
<gene>
    <name evidence="1" type="ORF">LMH87_009522</name>
</gene>
<evidence type="ECO:0000313" key="1">
    <source>
        <dbReference type="EMBL" id="KAJ4153009.1"/>
    </source>
</evidence>
<dbReference type="EMBL" id="JAJHUN010000008">
    <property type="protein sequence ID" value="KAJ4153009.1"/>
    <property type="molecule type" value="Genomic_DNA"/>
</dbReference>